<evidence type="ECO:0000256" key="1">
    <source>
        <dbReference type="SAM" id="Coils"/>
    </source>
</evidence>
<dbReference type="AlphaFoldDB" id="A0A9P9KV61"/>
<dbReference type="EMBL" id="JAGMUX010000001">
    <property type="protein sequence ID" value="KAH7269116.1"/>
    <property type="molecule type" value="Genomic_DNA"/>
</dbReference>
<dbReference type="Proteomes" id="UP000720189">
    <property type="component" value="Unassembled WGS sequence"/>
</dbReference>
<comment type="caution">
    <text evidence="2">The sequence shown here is derived from an EMBL/GenBank/DDBJ whole genome shotgun (WGS) entry which is preliminary data.</text>
</comment>
<dbReference type="RefSeq" id="XP_046055884.1">
    <property type="nucleotide sequence ID" value="XM_046198302.1"/>
</dbReference>
<evidence type="ECO:0000313" key="2">
    <source>
        <dbReference type="EMBL" id="KAH7269116.1"/>
    </source>
</evidence>
<protein>
    <submittedName>
        <fullName evidence="2">Uncharacterized protein</fullName>
    </submittedName>
</protein>
<sequence>MDWEHLQAPTSMIQFISQLHCDLRTDLERDLASSITKMNAEHHQCQQAASDSIKEIVRTAMEDWFTDNQKKFQSRQEETELDSPQTLKAEVRLEPDDSYHRAQVEQLTRKLELANSELASLKRQLKATESRADQLRNIIIPSDGKPILDSEIQKLFSEVRKTVQMVACRLYSKSGTFRSPITEDSRAFFEEMEDLSPECQRDAIHTNLFIFIGGQFFPNNVRGCNIGNHHPRLQKLLAATEWYLTEAVQGTHPDGSRQKELSDWSRATFNCIDLLRDESDGPDSCAAYLEQFFKPAETDIIQAQESGRKKLRKLCEKAHELGILMRRATDTFQVFTVKDDLPLADCQDMVEELRCNGERDSGGTKVVGSCLFGGLRKISSDYPTKPILLERAVVSTRFVS</sequence>
<keyword evidence="3" id="KW-1185">Reference proteome</keyword>
<dbReference type="OrthoDB" id="4138121at2759"/>
<evidence type="ECO:0000313" key="3">
    <source>
        <dbReference type="Proteomes" id="UP000720189"/>
    </source>
</evidence>
<feature type="coiled-coil region" evidence="1">
    <location>
        <begin position="104"/>
        <end position="138"/>
    </location>
</feature>
<accession>A0A9P9KV61</accession>
<gene>
    <name evidence="2" type="ORF">BKA55DRAFT_682206</name>
</gene>
<dbReference type="GeneID" id="70228256"/>
<organism evidence="2 3">
    <name type="scientific">Fusarium redolens</name>
    <dbReference type="NCBI Taxonomy" id="48865"/>
    <lineage>
        <taxon>Eukaryota</taxon>
        <taxon>Fungi</taxon>
        <taxon>Dikarya</taxon>
        <taxon>Ascomycota</taxon>
        <taxon>Pezizomycotina</taxon>
        <taxon>Sordariomycetes</taxon>
        <taxon>Hypocreomycetidae</taxon>
        <taxon>Hypocreales</taxon>
        <taxon>Nectriaceae</taxon>
        <taxon>Fusarium</taxon>
        <taxon>Fusarium redolens species complex</taxon>
    </lineage>
</organism>
<keyword evidence="1" id="KW-0175">Coiled coil</keyword>
<reference evidence="2" key="1">
    <citation type="journal article" date="2021" name="Nat. Commun.">
        <title>Genetic determinants of endophytism in the Arabidopsis root mycobiome.</title>
        <authorList>
            <person name="Mesny F."/>
            <person name="Miyauchi S."/>
            <person name="Thiergart T."/>
            <person name="Pickel B."/>
            <person name="Atanasova L."/>
            <person name="Karlsson M."/>
            <person name="Huettel B."/>
            <person name="Barry K.W."/>
            <person name="Haridas S."/>
            <person name="Chen C."/>
            <person name="Bauer D."/>
            <person name="Andreopoulos W."/>
            <person name="Pangilinan J."/>
            <person name="LaButti K."/>
            <person name="Riley R."/>
            <person name="Lipzen A."/>
            <person name="Clum A."/>
            <person name="Drula E."/>
            <person name="Henrissat B."/>
            <person name="Kohler A."/>
            <person name="Grigoriev I.V."/>
            <person name="Martin F.M."/>
            <person name="Hacquard S."/>
        </authorList>
    </citation>
    <scope>NUCLEOTIDE SEQUENCE</scope>
    <source>
        <strain evidence="2">MPI-CAGE-AT-0023</strain>
    </source>
</reference>
<name>A0A9P9KV61_FUSRE</name>
<proteinExistence type="predicted"/>